<evidence type="ECO:0008006" key="2">
    <source>
        <dbReference type="Google" id="ProtNLM"/>
    </source>
</evidence>
<dbReference type="EMBL" id="VSSQ01003709">
    <property type="protein sequence ID" value="MPM21979.1"/>
    <property type="molecule type" value="Genomic_DNA"/>
</dbReference>
<organism evidence="1">
    <name type="scientific">bioreactor metagenome</name>
    <dbReference type="NCBI Taxonomy" id="1076179"/>
    <lineage>
        <taxon>unclassified sequences</taxon>
        <taxon>metagenomes</taxon>
        <taxon>ecological metagenomes</taxon>
    </lineage>
</organism>
<evidence type="ECO:0000313" key="1">
    <source>
        <dbReference type="EMBL" id="MPM21979.1"/>
    </source>
</evidence>
<comment type="caution">
    <text evidence="1">The sequence shown here is derived from an EMBL/GenBank/DDBJ whole genome shotgun (WGS) entry which is preliminary data.</text>
</comment>
<gene>
    <name evidence="1" type="ORF">SDC9_68429</name>
</gene>
<reference evidence="1" key="1">
    <citation type="submission" date="2019-08" db="EMBL/GenBank/DDBJ databases">
        <authorList>
            <person name="Kucharzyk K."/>
            <person name="Murdoch R.W."/>
            <person name="Higgins S."/>
            <person name="Loffler F."/>
        </authorList>
    </citation>
    <scope>NUCLEOTIDE SEQUENCE</scope>
</reference>
<accession>A0A644Y0U9</accession>
<proteinExistence type="predicted"/>
<protein>
    <recommendedName>
        <fullName evidence="2">Outer membrane protein beta-barrel domain-containing protein</fullName>
    </recommendedName>
</protein>
<sequence>MVLNVRTATCTALMLLLSTLSVFASSSPVRIMIKPASEQVAAIRYQSGTKAKGPWKEVDADHPILSLEAFDSTQEVLFVQQKEPGRDWSRSYEYRYDTKTNSWDVTLPDPRKPLFIDSMELKPYALFPTSSSSTLYSSVIGGALKLNLSVDEQKPLYGYVEGAYSRGPSKSDWVDVMQAVNISAGFGYRVSLGKRVEIAPEAGYGLVVHLLDGDLDQDGTDSLEVFVDQQVRVAINFNYTFCDVHEFFIAPLGVLLFEKSRIAALYGVQAGMRFNF</sequence>
<dbReference type="AlphaFoldDB" id="A0A644Y0U9"/>
<name>A0A644Y0U9_9ZZZZ</name>